<dbReference type="AlphaFoldDB" id="A0A1I2JWG8"/>
<keyword evidence="2" id="KW-1185">Reference proteome</keyword>
<protein>
    <submittedName>
        <fullName evidence="1">Uncharacterized protein</fullName>
    </submittedName>
</protein>
<proteinExistence type="predicted"/>
<gene>
    <name evidence="1" type="ORF">SAMN02799615_04266</name>
</gene>
<name>A0A1I2JWG8_9GAMM</name>
<sequence length="83" mass="9504">MRTTPVALIEFLGLARATREAATPPQRRAPGARDYQLPGRYWPTLFDGSFCFHARRPIVFLHLADEADEEPPVEPAVIWHRLH</sequence>
<reference evidence="2" key="1">
    <citation type="submission" date="2016-10" db="EMBL/GenBank/DDBJ databases">
        <authorList>
            <person name="Varghese N."/>
            <person name="Submissions S."/>
        </authorList>
    </citation>
    <scope>NUCLEOTIDE SEQUENCE [LARGE SCALE GENOMIC DNA]</scope>
    <source>
        <strain evidence="2">UNC178MFTsu3.1</strain>
    </source>
</reference>
<organism evidence="1 2">
    <name type="scientific">Dyella marensis</name>
    <dbReference type="NCBI Taxonomy" id="500610"/>
    <lineage>
        <taxon>Bacteria</taxon>
        <taxon>Pseudomonadati</taxon>
        <taxon>Pseudomonadota</taxon>
        <taxon>Gammaproteobacteria</taxon>
        <taxon>Lysobacterales</taxon>
        <taxon>Rhodanobacteraceae</taxon>
        <taxon>Dyella</taxon>
    </lineage>
</organism>
<dbReference type="Proteomes" id="UP000199477">
    <property type="component" value="Unassembled WGS sequence"/>
</dbReference>
<dbReference type="EMBL" id="FONH01000033">
    <property type="protein sequence ID" value="SFF58408.1"/>
    <property type="molecule type" value="Genomic_DNA"/>
</dbReference>
<accession>A0A1I2JWG8</accession>
<evidence type="ECO:0000313" key="1">
    <source>
        <dbReference type="EMBL" id="SFF58408.1"/>
    </source>
</evidence>
<evidence type="ECO:0000313" key="2">
    <source>
        <dbReference type="Proteomes" id="UP000199477"/>
    </source>
</evidence>